<dbReference type="SUPFAM" id="SSF50729">
    <property type="entry name" value="PH domain-like"/>
    <property type="match status" value="1"/>
</dbReference>
<dbReference type="InterPro" id="IPR040770">
    <property type="entry name" value="Rtt106_PH"/>
</dbReference>
<comment type="similarity">
    <text evidence="3">Belongs to the RTT106 family.</text>
</comment>
<protein>
    <recommendedName>
        <fullName evidence="4">Histone chaperone RTT106</fullName>
    </recommendedName>
    <alternativeName>
        <fullName evidence="5">Histone chaperone rtt106</fullName>
    </alternativeName>
</protein>
<evidence type="ECO:0000256" key="7">
    <source>
        <dbReference type="ARBA" id="ARBA00023015"/>
    </source>
</evidence>
<dbReference type="Proteomes" id="UP001623330">
    <property type="component" value="Unassembled WGS sequence"/>
</dbReference>
<feature type="compositionally biased region" description="Basic and acidic residues" evidence="12">
    <location>
        <begin position="296"/>
        <end position="312"/>
    </location>
</feature>
<feature type="compositionally biased region" description="Polar residues" evidence="12">
    <location>
        <begin position="397"/>
        <end position="414"/>
    </location>
</feature>
<evidence type="ECO:0000256" key="4">
    <source>
        <dbReference type="ARBA" id="ARBA00017355"/>
    </source>
</evidence>
<accession>A0ABR4NUP7</accession>
<evidence type="ECO:0000256" key="1">
    <source>
        <dbReference type="ARBA" id="ARBA00004123"/>
    </source>
</evidence>
<evidence type="ECO:0000256" key="6">
    <source>
        <dbReference type="ARBA" id="ARBA00022454"/>
    </source>
</evidence>
<reference evidence="14 15" key="1">
    <citation type="submission" date="2024-05" db="EMBL/GenBank/DDBJ databases">
        <title>Long read based assembly of the Candida bracarensis genome reveals expanded adhesin content.</title>
        <authorList>
            <person name="Marcet-Houben M."/>
            <person name="Ksiezopolska E."/>
            <person name="Gabaldon T."/>
        </authorList>
    </citation>
    <scope>NUCLEOTIDE SEQUENCE [LARGE SCALE GENOMIC DNA]</scope>
    <source>
        <strain evidence="14 15">CBM6</strain>
    </source>
</reference>
<organism evidence="14 15">
    <name type="scientific">Nakaseomyces bracarensis</name>
    <dbReference type="NCBI Taxonomy" id="273131"/>
    <lineage>
        <taxon>Eukaryota</taxon>
        <taxon>Fungi</taxon>
        <taxon>Dikarya</taxon>
        <taxon>Ascomycota</taxon>
        <taxon>Saccharomycotina</taxon>
        <taxon>Saccharomycetes</taxon>
        <taxon>Saccharomycetales</taxon>
        <taxon>Saccharomycetaceae</taxon>
        <taxon>Nakaseomyces</taxon>
    </lineage>
</organism>
<keyword evidence="10" id="KW-0143">Chaperone</keyword>
<dbReference type="Pfam" id="PF08512">
    <property type="entry name" value="Rttp106-like_middle"/>
    <property type="match status" value="1"/>
</dbReference>
<dbReference type="PANTHER" id="PTHR45849">
    <property type="entry name" value="FACT COMPLEX SUBUNIT SSRP1"/>
    <property type="match status" value="1"/>
</dbReference>
<evidence type="ECO:0000256" key="8">
    <source>
        <dbReference type="ARBA" id="ARBA00023125"/>
    </source>
</evidence>
<keyword evidence="15" id="KW-1185">Reference proteome</keyword>
<evidence type="ECO:0000256" key="2">
    <source>
        <dbReference type="ARBA" id="ARBA00004286"/>
    </source>
</evidence>
<feature type="compositionally biased region" description="Acidic residues" evidence="12">
    <location>
        <begin position="340"/>
        <end position="392"/>
    </location>
</feature>
<dbReference type="Gene3D" id="6.10.10.70">
    <property type="entry name" value="RTT106-like"/>
    <property type="match status" value="1"/>
</dbReference>
<keyword evidence="11" id="KW-0539">Nucleus</keyword>
<keyword evidence="9" id="KW-0804">Transcription</keyword>
<feature type="region of interest" description="Disordered" evidence="12">
    <location>
        <begin position="296"/>
        <end position="414"/>
    </location>
</feature>
<dbReference type="InterPro" id="IPR013719">
    <property type="entry name" value="RTT106/SPT16-like_middle_dom"/>
</dbReference>
<keyword evidence="7" id="KW-0805">Transcription regulation</keyword>
<gene>
    <name evidence="14" type="ORF">RNJ44_04319</name>
</gene>
<feature type="domain" description="Histone chaperone RTT106/FACT complex subunit SPT16-like middle" evidence="13">
    <location>
        <begin position="203"/>
        <end position="296"/>
    </location>
</feature>
<evidence type="ECO:0000313" key="14">
    <source>
        <dbReference type="EMBL" id="KAL3232403.1"/>
    </source>
</evidence>
<evidence type="ECO:0000256" key="9">
    <source>
        <dbReference type="ARBA" id="ARBA00023163"/>
    </source>
</evidence>
<evidence type="ECO:0000256" key="10">
    <source>
        <dbReference type="ARBA" id="ARBA00023186"/>
    </source>
</evidence>
<evidence type="ECO:0000256" key="5">
    <source>
        <dbReference type="ARBA" id="ARBA00018462"/>
    </source>
</evidence>
<dbReference type="EMBL" id="JBEVYD010000005">
    <property type="protein sequence ID" value="KAL3232403.1"/>
    <property type="molecule type" value="Genomic_DNA"/>
</dbReference>
<dbReference type="Pfam" id="PF18215">
    <property type="entry name" value="Rtt106_N"/>
    <property type="match status" value="1"/>
</dbReference>
<dbReference type="SMART" id="SM01287">
    <property type="entry name" value="Rtt106"/>
    <property type="match status" value="1"/>
</dbReference>
<dbReference type="InterPro" id="IPR040993">
    <property type="entry name" value="Rtt106_N"/>
</dbReference>
<comment type="caution">
    <text evidence="14">The sequence shown here is derived from an EMBL/GenBank/DDBJ whole genome shotgun (WGS) entry which is preliminary data.</text>
</comment>
<evidence type="ECO:0000256" key="12">
    <source>
        <dbReference type="SAM" id="MobiDB-lite"/>
    </source>
</evidence>
<dbReference type="InterPro" id="IPR044891">
    <property type="entry name" value="Rtt106_N_sf"/>
</dbReference>
<dbReference type="Pfam" id="PF18469">
    <property type="entry name" value="PH_18"/>
    <property type="match status" value="1"/>
</dbReference>
<dbReference type="InterPro" id="IPR050454">
    <property type="entry name" value="RTT106/SSRP1_HistChap/FACT"/>
</dbReference>
<keyword evidence="8" id="KW-0238">DNA-binding</keyword>
<dbReference type="PANTHER" id="PTHR45849:SF3">
    <property type="entry name" value="HISTONE CHAPERONE RTT106"/>
    <property type="match status" value="1"/>
</dbReference>
<dbReference type="Gene3D" id="2.30.29.120">
    <property type="match status" value="1"/>
</dbReference>
<evidence type="ECO:0000259" key="13">
    <source>
        <dbReference type="SMART" id="SM01287"/>
    </source>
</evidence>
<dbReference type="Gene3D" id="2.30.29.30">
    <property type="entry name" value="Pleckstrin-homology domain (PH domain)/Phosphotyrosine-binding domain (PTB)"/>
    <property type="match status" value="1"/>
</dbReference>
<evidence type="ECO:0000313" key="15">
    <source>
        <dbReference type="Proteomes" id="UP001623330"/>
    </source>
</evidence>
<evidence type="ECO:0000256" key="11">
    <source>
        <dbReference type="ARBA" id="ARBA00023242"/>
    </source>
</evidence>
<dbReference type="InterPro" id="IPR011993">
    <property type="entry name" value="PH-like_dom_sf"/>
</dbReference>
<keyword evidence="6" id="KW-0158">Chromosome</keyword>
<dbReference type="CDD" id="cd11604">
    <property type="entry name" value="RTT106_N"/>
    <property type="match status" value="1"/>
</dbReference>
<name>A0ABR4NUP7_9SACH</name>
<sequence length="447" mass="50361">MVHEFLNQLPNNLQSKIQNIAKALPNVLDVFEEVYNFGQEQGDKGQKRRKVAANDSIEEQNVIFALNNISVLSPVRKKLNFILHLSNVDHKPKLSLVRNGVVELSIGNLRESIRMGTFLPVPEKPKLLYLFVQLSKRDGQDQDPILLTLNKESVLSEFKSMGLIGQEVTDFNKCIEYIRKQAILTGFKISNPFNTSLDIPVPAFHVECHRGTKEGTLYFLPEYVIFGFKKPILVFESSNIESISYSSITRLTFNVTLITKEDEGYGNKFEFSMIDQTEYAKIDEYVKAKQVRDESMSEELKAKTINKNKEKSAGSNQPSALQEAAKQMQDEANINGVPFDSEDDEEADGNFEVEGDLSDGSDVDEEEEEDEDEEGNEEEAEEVDEEVEEEKIEPESNTLIKNITANTGQTPATNVNAGLFDFPIETPSFDIPIELEDDDEGSGVEYD</sequence>
<proteinExistence type="inferred from homology"/>
<comment type="subcellular location">
    <subcellularLocation>
        <location evidence="2">Chromosome</location>
    </subcellularLocation>
    <subcellularLocation>
        <location evidence="1">Nucleus</location>
    </subcellularLocation>
</comment>
<dbReference type="CDD" id="cd13304">
    <property type="entry name" value="PH2-like_Rtt106"/>
    <property type="match status" value="1"/>
</dbReference>
<evidence type="ECO:0000256" key="3">
    <source>
        <dbReference type="ARBA" id="ARBA00006159"/>
    </source>
</evidence>